<proteinExistence type="predicted"/>
<evidence type="ECO:0000313" key="3">
    <source>
        <dbReference type="EMBL" id="PEM56118.1"/>
    </source>
</evidence>
<dbReference type="NCBIfam" id="TIGR02585">
    <property type="entry name" value="cas_Cst2_DevR"/>
    <property type="match status" value="1"/>
</dbReference>
<dbReference type="GO" id="GO:0051607">
    <property type="term" value="P:defense response to virus"/>
    <property type="evidence" value="ECO:0007669"/>
    <property type="project" value="UniProtKB-KW"/>
</dbReference>
<evidence type="ECO:0000313" key="4">
    <source>
        <dbReference type="Proteomes" id="UP000220621"/>
    </source>
</evidence>
<dbReference type="AlphaFoldDB" id="A0A2A8BPG0"/>
<name>A0A2A8BPG0_9BACI</name>
<reference evidence="3 4" key="1">
    <citation type="submission" date="2017-09" db="EMBL/GenBank/DDBJ databases">
        <title>Large-scale bioinformatics analysis of Bacillus genomes uncovers conserved roles of natural products in bacterial physiology.</title>
        <authorList>
            <consortium name="Agbiome Team Llc"/>
            <person name="Bleich R.M."/>
            <person name="Grubbs K.J."/>
            <person name="Santa Maria K.C."/>
            <person name="Allen S.E."/>
            <person name="Farag S."/>
            <person name="Shank E.A."/>
            <person name="Bowers A."/>
        </authorList>
    </citation>
    <scope>NUCLEOTIDE SEQUENCE [LARGE SCALE GENOMIC DNA]</scope>
    <source>
        <strain evidence="3 4">AFS010764</strain>
    </source>
</reference>
<dbReference type="InterPro" id="IPR013414">
    <property type="entry name" value="Cas7/Cst2/DevR_sub_I-B/Tneap"/>
</dbReference>
<evidence type="ECO:0000256" key="1">
    <source>
        <dbReference type="ARBA" id="ARBA00023118"/>
    </source>
</evidence>
<sequence length="305" mass="34467">MAGLTLTIVFQGDSLNYGEGIGNVSELKKFNRGNGDVHTFASRQAIRYDMVRLGAERYGWNLDTVGRDKGEGEGKSKSVVQYSPSATIQESEEMDLFGYMKTVKGDMGNKRPASIRLSHAVSLEPYRGDLEFLTNLGHASRIKENPNIATSERHTSLYSYTITIDLDKIGVDGEIELPREEKARRIKEFLEIVFSLNRNIRGRQEDLSPLFVIGGLYAINQPYFLGRTQLVPTKREYRLNSIMLQEILERRSMGRTVQEQTHVGLLSGVFVNEGELRNLVSSESTHTIQGMLDYLLQQVENYYVG</sequence>
<protein>
    <submittedName>
        <fullName evidence="3">Type I-B CRISPR-associated protein Cas7/Cst2/DevR</fullName>
    </submittedName>
</protein>
<organism evidence="3 4">
    <name type="scientific">Bacillus wiedmannii</name>
    <dbReference type="NCBI Taxonomy" id="1890302"/>
    <lineage>
        <taxon>Bacteria</taxon>
        <taxon>Bacillati</taxon>
        <taxon>Bacillota</taxon>
        <taxon>Bacilli</taxon>
        <taxon>Bacillales</taxon>
        <taxon>Bacillaceae</taxon>
        <taxon>Bacillus</taxon>
        <taxon>Bacillus cereus group</taxon>
    </lineage>
</organism>
<dbReference type="Proteomes" id="UP000220621">
    <property type="component" value="Unassembled WGS sequence"/>
</dbReference>
<accession>A0A2A8BPG0</accession>
<comment type="caution">
    <text evidence="3">The sequence shown here is derived from an EMBL/GenBank/DDBJ whole genome shotgun (WGS) entry which is preliminary data.</text>
</comment>
<gene>
    <name evidence="3" type="primary">cas7i</name>
    <name evidence="3" type="ORF">CN611_12095</name>
</gene>
<comment type="function">
    <text evidence="2">CRISPR (clustered regularly interspaced short palindromic repeat) is an adaptive immune system that provides protection against mobile genetic elements (viruses, transposable elements and conjugative plasmids). CRISPR clusters contain spacers, sequences complementary to antecedent mobile elements, and target invading nucleic acids. CRISPR clusters are transcribed and processed into CRISPR RNA (crRNA).</text>
</comment>
<dbReference type="Pfam" id="PF01905">
    <property type="entry name" value="DevR"/>
    <property type="match status" value="1"/>
</dbReference>
<dbReference type="EMBL" id="NUDL01000032">
    <property type="protein sequence ID" value="PEM56118.1"/>
    <property type="molecule type" value="Genomic_DNA"/>
</dbReference>
<dbReference type="NCBIfam" id="TIGR01875">
    <property type="entry name" value="cas_MJ0381"/>
    <property type="match status" value="1"/>
</dbReference>
<evidence type="ECO:0000256" key="2">
    <source>
        <dbReference type="ARBA" id="ARBA00025626"/>
    </source>
</evidence>
<dbReference type="InterPro" id="IPR010154">
    <property type="entry name" value="CRISPR-assoc_Cas7/Cst2/DevR"/>
</dbReference>
<keyword evidence="1" id="KW-0051">Antiviral defense</keyword>
<dbReference type="RefSeq" id="WP_098102423.1">
    <property type="nucleotide sequence ID" value="NZ_NUDL01000032.1"/>
</dbReference>